<organism evidence="1 2">
    <name type="scientific">Paenibacillus pini JCM 16418</name>
    <dbReference type="NCBI Taxonomy" id="1236976"/>
    <lineage>
        <taxon>Bacteria</taxon>
        <taxon>Bacillati</taxon>
        <taxon>Bacillota</taxon>
        <taxon>Bacilli</taxon>
        <taxon>Bacillales</taxon>
        <taxon>Paenibacillaceae</taxon>
        <taxon>Paenibacillus</taxon>
    </lineage>
</organism>
<name>W7Z1H3_9BACL</name>
<dbReference type="AlphaFoldDB" id="W7Z1H3"/>
<keyword evidence="2" id="KW-1185">Reference proteome</keyword>
<protein>
    <submittedName>
        <fullName evidence="1">Uncharacterized protein</fullName>
    </submittedName>
</protein>
<comment type="caution">
    <text evidence="1">The sequence shown here is derived from an EMBL/GenBank/DDBJ whole genome shotgun (WGS) entry which is preliminary data.</text>
</comment>
<dbReference type="OrthoDB" id="1904631at2"/>
<dbReference type="Proteomes" id="UP000019364">
    <property type="component" value="Unassembled WGS sequence"/>
</dbReference>
<dbReference type="eggNOG" id="ENOG50307JS">
    <property type="taxonomic scope" value="Bacteria"/>
</dbReference>
<gene>
    <name evidence="1" type="ORF">JCM16418_5066</name>
</gene>
<evidence type="ECO:0000313" key="1">
    <source>
        <dbReference type="EMBL" id="GAF10841.1"/>
    </source>
</evidence>
<accession>W7Z1H3</accession>
<proteinExistence type="predicted"/>
<dbReference type="RefSeq" id="WP_036653659.1">
    <property type="nucleotide sequence ID" value="NZ_BAVZ01000041.1"/>
</dbReference>
<dbReference type="EMBL" id="BAVZ01000041">
    <property type="protein sequence ID" value="GAF10841.1"/>
    <property type="molecule type" value="Genomic_DNA"/>
</dbReference>
<sequence length="163" mass="19146">MSTLWSAVYKVFFDKIQKDTEFFAYNNIPNQEAFEIALERSKGYLKEAVSQLTLCCSPDINFNDYDDVAEVFNFELTNVEIDLLAELMRERYFDKDLSLLKAFQVRFSPKDLNVFSPAAERNTFTSMLKDIKKDNELSISRYISRDRTTGKLKIINFSQYYND</sequence>
<reference evidence="1 2" key="1">
    <citation type="journal article" date="2014" name="Genome Announc.">
        <title>Draft Genome Sequence of Paenibacillus pini JCM 16418T, Isolated from the Rhizosphere of Pine Tree.</title>
        <authorList>
            <person name="Yuki M."/>
            <person name="Oshima K."/>
            <person name="Suda W."/>
            <person name="Oshida Y."/>
            <person name="Kitamura K."/>
            <person name="Iida Y."/>
            <person name="Hattori M."/>
            <person name="Ohkuma M."/>
        </authorList>
    </citation>
    <scope>NUCLEOTIDE SEQUENCE [LARGE SCALE GENOMIC DNA]</scope>
    <source>
        <strain evidence="1 2">JCM 16418</strain>
    </source>
</reference>
<dbReference type="STRING" id="1236976.JCM16418_5066"/>
<evidence type="ECO:0000313" key="2">
    <source>
        <dbReference type="Proteomes" id="UP000019364"/>
    </source>
</evidence>